<gene>
    <name evidence="1" type="ORF">NPIL_621081</name>
</gene>
<evidence type="ECO:0000313" key="2">
    <source>
        <dbReference type="Proteomes" id="UP000887013"/>
    </source>
</evidence>
<organism evidence="1 2">
    <name type="scientific">Nephila pilipes</name>
    <name type="common">Giant wood spider</name>
    <name type="synonym">Nephila maculata</name>
    <dbReference type="NCBI Taxonomy" id="299642"/>
    <lineage>
        <taxon>Eukaryota</taxon>
        <taxon>Metazoa</taxon>
        <taxon>Ecdysozoa</taxon>
        <taxon>Arthropoda</taxon>
        <taxon>Chelicerata</taxon>
        <taxon>Arachnida</taxon>
        <taxon>Araneae</taxon>
        <taxon>Araneomorphae</taxon>
        <taxon>Entelegynae</taxon>
        <taxon>Araneoidea</taxon>
        <taxon>Nephilidae</taxon>
        <taxon>Nephila</taxon>
    </lineage>
</organism>
<accession>A0A8X6UR58</accession>
<name>A0A8X6UR58_NEPPI</name>
<dbReference type="EMBL" id="BMAW01131417">
    <property type="protein sequence ID" value="GFU39435.1"/>
    <property type="molecule type" value="Genomic_DNA"/>
</dbReference>
<dbReference type="Proteomes" id="UP000887013">
    <property type="component" value="Unassembled WGS sequence"/>
</dbReference>
<feature type="non-terminal residue" evidence="1">
    <location>
        <position position="1"/>
    </location>
</feature>
<proteinExistence type="predicted"/>
<evidence type="ECO:0000313" key="1">
    <source>
        <dbReference type="EMBL" id="GFU39435.1"/>
    </source>
</evidence>
<reference evidence="1" key="1">
    <citation type="submission" date="2020-08" db="EMBL/GenBank/DDBJ databases">
        <title>Multicomponent nature underlies the extraordinary mechanical properties of spider dragline silk.</title>
        <authorList>
            <person name="Kono N."/>
            <person name="Nakamura H."/>
            <person name="Mori M."/>
            <person name="Yoshida Y."/>
            <person name="Ohtoshi R."/>
            <person name="Malay A.D."/>
            <person name="Moran D.A.P."/>
            <person name="Tomita M."/>
            <person name="Numata K."/>
            <person name="Arakawa K."/>
        </authorList>
    </citation>
    <scope>NUCLEOTIDE SEQUENCE</scope>
</reference>
<dbReference type="AlphaFoldDB" id="A0A8X6UR58"/>
<sequence length="25" mass="2271">IGHGAALGLGYGAGIIGAGYGKALI</sequence>
<comment type="caution">
    <text evidence="1">The sequence shown here is derived from an EMBL/GenBank/DDBJ whole genome shotgun (WGS) entry which is preliminary data.</text>
</comment>
<keyword evidence="2" id="KW-1185">Reference proteome</keyword>
<protein>
    <submittedName>
        <fullName evidence="1">Uncharacterized protein</fullName>
    </submittedName>
</protein>